<gene>
    <name evidence="3" type="ORF">SAMN02927928_0192</name>
</gene>
<reference evidence="4" key="1">
    <citation type="submission" date="2016-10" db="EMBL/GenBank/DDBJ databases">
        <authorList>
            <person name="Varghese N."/>
            <person name="Submissions S."/>
        </authorList>
    </citation>
    <scope>NUCLEOTIDE SEQUENCE [LARGE SCALE GENOMIC DNA]</scope>
    <source>
        <strain evidence="4">CGMCC 1.3431</strain>
    </source>
</reference>
<keyword evidence="4" id="KW-1185">Reference proteome</keyword>
<feature type="transmembrane region" description="Helical" evidence="1">
    <location>
        <begin position="99"/>
        <end position="118"/>
    </location>
</feature>
<dbReference type="PANTHER" id="PTHR39430:SF1">
    <property type="entry name" value="PROTEASE"/>
    <property type="match status" value="1"/>
</dbReference>
<dbReference type="AlphaFoldDB" id="A0A1G4TWH9"/>
<evidence type="ECO:0000313" key="3">
    <source>
        <dbReference type="EMBL" id="SCW84939.1"/>
    </source>
</evidence>
<keyword evidence="1" id="KW-0472">Membrane</keyword>
<dbReference type="InterPro" id="IPR003675">
    <property type="entry name" value="Rce1/LyrA-like_dom"/>
</dbReference>
<keyword evidence="1" id="KW-1133">Transmembrane helix</keyword>
<organism evidence="3 4">
    <name type="scientific">Asticcacaulis taihuensis</name>
    <dbReference type="NCBI Taxonomy" id="260084"/>
    <lineage>
        <taxon>Bacteria</taxon>
        <taxon>Pseudomonadati</taxon>
        <taxon>Pseudomonadota</taxon>
        <taxon>Alphaproteobacteria</taxon>
        <taxon>Caulobacterales</taxon>
        <taxon>Caulobacteraceae</taxon>
        <taxon>Asticcacaulis</taxon>
    </lineage>
</organism>
<dbReference type="STRING" id="260084.SAMN02927928_0192"/>
<protein>
    <recommendedName>
        <fullName evidence="2">CAAX prenyl protease 2/Lysostaphin resistance protein A-like domain-containing protein</fullName>
    </recommendedName>
</protein>
<feature type="domain" description="CAAX prenyl protease 2/Lysostaphin resistance protein A-like" evidence="2">
    <location>
        <begin position="138"/>
        <end position="233"/>
    </location>
</feature>
<dbReference type="EMBL" id="FMTS01000013">
    <property type="protein sequence ID" value="SCW84939.1"/>
    <property type="molecule type" value="Genomic_DNA"/>
</dbReference>
<name>A0A1G4TWH9_9CAUL</name>
<feature type="transmembrane region" description="Helical" evidence="1">
    <location>
        <begin position="21"/>
        <end position="46"/>
    </location>
</feature>
<dbReference type="GO" id="GO:0004175">
    <property type="term" value="F:endopeptidase activity"/>
    <property type="evidence" value="ECO:0007669"/>
    <property type="project" value="UniProtKB-ARBA"/>
</dbReference>
<evidence type="ECO:0000256" key="1">
    <source>
        <dbReference type="SAM" id="Phobius"/>
    </source>
</evidence>
<sequence>MAGIELYAPRTERHRRTWTAFAIPLSVIFIILGMMPGAFIGLINHIPLIPGTSWIGDVYQLLIFGPIIGIFLLWAWLFERRGPQTLGFNSDFVKRYLRGLAIGLGFLATVVGSIWLLGGYQFESLGFWRAPSLMTFVPLVALFLGFMVQGATEETAMRGYLLQVIASRHGIYWGIAVNMIVFSLLHAGNIKPSPELAVGLLNIVLVAIFLSFYAIREGSLWGVCAWHTAWNWLLGVGFGLEVSGEKLAAAPIVVDLMGKPGAAWWLTGASFGPEGSLVTSVVLGAAIAWQVSKGALKQGEGYPAPQKLAETAV</sequence>
<keyword evidence="1" id="KW-0812">Transmembrane</keyword>
<dbReference type="Proteomes" id="UP000199150">
    <property type="component" value="Unassembled WGS sequence"/>
</dbReference>
<dbReference type="Pfam" id="PF02517">
    <property type="entry name" value="Rce1-like"/>
    <property type="match status" value="1"/>
</dbReference>
<dbReference type="OrthoDB" id="193898at2"/>
<dbReference type="PANTHER" id="PTHR39430">
    <property type="entry name" value="MEMBRANE-ASSOCIATED PROTEASE-RELATED"/>
    <property type="match status" value="1"/>
</dbReference>
<feature type="transmembrane region" description="Helical" evidence="1">
    <location>
        <begin position="196"/>
        <end position="215"/>
    </location>
</feature>
<dbReference type="RefSeq" id="WP_090650972.1">
    <property type="nucleotide sequence ID" value="NZ_CBCRYE010000012.1"/>
</dbReference>
<proteinExistence type="predicted"/>
<accession>A0A1G4TWH9</accession>
<evidence type="ECO:0000259" key="2">
    <source>
        <dbReference type="Pfam" id="PF02517"/>
    </source>
</evidence>
<feature type="transmembrane region" description="Helical" evidence="1">
    <location>
        <begin position="170"/>
        <end position="190"/>
    </location>
</feature>
<feature type="transmembrane region" description="Helical" evidence="1">
    <location>
        <begin position="58"/>
        <end position="78"/>
    </location>
</feature>
<evidence type="ECO:0000313" key="4">
    <source>
        <dbReference type="Proteomes" id="UP000199150"/>
    </source>
</evidence>
<feature type="transmembrane region" description="Helical" evidence="1">
    <location>
        <begin position="130"/>
        <end position="149"/>
    </location>
</feature>
<dbReference type="GO" id="GO:0080120">
    <property type="term" value="P:CAAX-box protein maturation"/>
    <property type="evidence" value="ECO:0007669"/>
    <property type="project" value="UniProtKB-ARBA"/>
</dbReference>